<comment type="caution">
    <text evidence="6">The sequence shown here is derived from an EMBL/GenBank/DDBJ whole genome shotgun (WGS) entry which is preliminary data.</text>
</comment>
<keyword evidence="3" id="KW-0238">DNA-binding</keyword>
<dbReference type="PANTHER" id="PTHR30579">
    <property type="entry name" value="TRANSCRIPTIONAL REGULATOR"/>
    <property type="match status" value="1"/>
</dbReference>
<dbReference type="PANTHER" id="PTHR30579:SF7">
    <property type="entry name" value="HTH-TYPE TRANSCRIPTIONAL REGULATOR LRHA-RELATED"/>
    <property type="match status" value="1"/>
</dbReference>
<dbReference type="EMBL" id="WUEK01000009">
    <property type="protein sequence ID" value="MXG90911.1"/>
    <property type="molecule type" value="Genomic_DNA"/>
</dbReference>
<evidence type="ECO:0000313" key="6">
    <source>
        <dbReference type="EMBL" id="MXG90911.1"/>
    </source>
</evidence>
<name>A0A6L7F1S2_9ACTN</name>
<dbReference type="PROSITE" id="PS50931">
    <property type="entry name" value="HTH_LYSR"/>
    <property type="match status" value="1"/>
</dbReference>
<dbReference type="InterPro" id="IPR036390">
    <property type="entry name" value="WH_DNA-bd_sf"/>
</dbReference>
<protein>
    <submittedName>
        <fullName evidence="6">LysR family transcriptional regulator</fullName>
    </submittedName>
</protein>
<accession>A0A6L7F1S2</accession>
<evidence type="ECO:0000256" key="4">
    <source>
        <dbReference type="ARBA" id="ARBA00023163"/>
    </source>
</evidence>
<dbReference type="SUPFAM" id="SSF46785">
    <property type="entry name" value="Winged helix' DNA-binding domain"/>
    <property type="match status" value="1"/>
</dbReference>
<evidence type="ECO:0000259" key="5">
    <source>
        <dbReference type="PROSITE" id="PS50931"/>
    </source>
</evidence>
<dbReference type="AlphaFoldDB" id="A0A6L7F1S2"/>
<dbReference type="InterPro" id="IPR005119">
    <property type="entry name" value="LysR_subst-bd"/>
</dbReference>
<comment type="similarity">
    <text evidence="1">Belongs to the LysR transcriptional regulatory family.</text>
</comment>
<dbReference type="GO" id="GO:0003700">
    <property type="term" value="F:DNA-binding transcription factor activity"/>
    <property type="evidence" value="ECO:0007669"/>
    <property type="project" value="InterPro"/>
</dbReference>
<evidence type="ECO:0000256" key="1">
    <source>
        <dbReference type="ARBA" id="ARBA00009437"/>
    </source>
</evidence>
<dbReference type="InterPro" id="IPR000847">
    <property type="entry name" value="LysR_HTH_N"/>
</dbReference>
<feature type="domain" description="HTH lysR-type" evidence="5">
    <location>
        <begin position="5"/>
        <end position="62"/>
    </location>
</feature>
<dbReference type="InterPro" id="IPR050176">
    <property type="entry name" value="LTTR"/>
</dbReference>
<organism evidence="6 7">
    <name type="scientific">Nocardioides flavescens</name>
    <dbReference type="NCBI Taxonomy" id="2691959"/>
    <lineage>
        <taxon>Bacteria</taxon>
        <taxon>Bacillati</taxon>
        <taxon>Actinomycetota</taxon>
        <taxon>Actinomycetes</taxon>
        <taxon>Propionibacteriales</taxon>
        <taxon>Nocardioidaceae</taxon>
        <taxon>Nocardioides</taxon>
    </lineage>
</organism>
<dbReference type="Gene3D" id="1.10.10.10">
    <property type="entry name" value="Winged helix-like DNA-binding domain superfamily/Winged helix DNA-binding domain"/>
    <property type="match status" value="1"/>
</dbReference>
<sequence>MTNSLDIDHLRTLVAIAECGGFSRAAAVRHISQPALSQHVRLLERGLKRKLFEKDGRVMRFTRDGEAVLAEARQILAVHDQAMERLTVEQTRTIVVGCTEHAAEQVLPEMLRVLSTAFPGATTRFEIGRSTALSDAVAKGTLDLAFVLDPGSAGAGHEVARLPLTWYAAPSWTPPEAGEPWPLVAFEEPCGLRERALVALDGEGHRVQVTAQSSTLEGVTAGVRAGIGVALLPSSGGLPHGLVVRDDLPETGETSLRMVVRRGLEPDVELAAAEAVARFFSTRPRLRLVTEGFALAARTTSGA</sequence>
<gene>
    <name evidence="6" type="ORF">GRQ65_15285</name>
</gene>
<dbReference type="Pfam" id="PF03466">
    <property type="entry name" value="LysR_substrate"/>
    <property type="match status" value="1"/>
</dbReference>
<dbReference type="SUPFAM" id="SSF53850">
    <property type="entry name" value="Periplasmic binding protein-like II"/>
    <property type="match status" value="1"/>
</dbReference>
<keyword evidence="7" id="KW-1185">Reference proteome</keyword>
<dbReference type="RefSeq" id="WP_160878837.1">
    <property type="nucleotide sequence ID" value="NZ_WUEK01000009.1"/>
</dbReference>
<dbReference type="Pfam" id="PF00126">
    <property type="entry name" value="HTH_1"/>
    <property type="match status" value="1"/>
</dbReference>
<keyword evidence="2" id="KW-0805">Transcription regulation</keyword>
<evidence type="ECO:0000313" key="7">
    <source>
        <dbReference type="Proteomes" id="UP000473325"/>
    </source>
</evidence>
<evidence type="ECO:0000256" key="2">
    <source>
        <dbReference type="ARBA" id="ARBA00023015"/>
    </source>
</evidence>
<reference evidence="6 7" key="1">
    <citation type="submission" date="2019-12" db="EMBL/GenBank/DDBJ databases">
        <authorList>
            <person name="Kun Z."/>
        </authorList>
    </citation>
    <scope>NUCLEOTIDE SEQUENCE [LARGE SCALE GENOMIC DNA]</scope>
    <source>
        <strain evidence="6 7">YIM 123512</strain>
    </source>
</reference>
<dbReference type="GO" id="GO:0003677">
    <property type="term" value="F:DNA binding"/>
    <property type="evidence" value="ECO:0007669"/>
    <property type="project" value="UniProtKB-KW"/>
</dbReference>
<dbReference type="PRINTS" id="PR00039">
    <property type="entry name" value="HTHLYSR"/>
</dbReference>
<evidence type="ECO:0000256" key="3">
    <source>
        <dbReference type="ARBA" id="ARBA00023125"/>
    </source>
</evidence>
<dbReference type="Proteomes" id="UP000473325">
    <property type="component" value="Unassembled WGS sequence"/>
</dbReference>
<dbReference type="Gene3D" id="3.40.190.10">
    <property type="entry name" value="Periplasmic binding protein-like II"/>
    <property type="match status" value="2"/>
</dbReference>
<proteinExistence type="inferred from homology"/>
<dbReference type="InterPro" id="IPR036388">
    <property type="entry name" value="WH-like_DNA-bd_sf"/>
</dbReference>
<keyword evidence="4" id="KW-0804">Transcription</keyword>